<dbReference type="OrthoDB" id="550963at2759"/>
<accession>A0A0D2MA89</accession>
<organism evidence="2 3">
    <name type="scientific">Monoraphidium neglectum</name>
    <dbReference type="NCBI Taxonomy" id="145388"/>
    <lineage>
        <taxon>Eukaryota</taxon>
        <taxon>Viridiplantae</taxon>
        <taxon>Chlorophyta</taxon>
        <taxon>core chlorophytes</taxon>
        <taxon>Chlorophyceae</taxon>
        <taxon>CS clade</taxon>
        <taxon>Sphaeropleales</taxon>
        <taxon>Selenastraceae</taxon>
        <taxon>Monoraphidium</taxon>
    </lineage>
</organism>
<dbReference type="Proteomes" id="UP000054498">
    <property type="component" value="Unassembled WGS sequence"/>
</dbReference>
<name>A0A0D2MA89_9CHLO</name>
<evidence type="ECO:0000313" key="2">
    <source>
        <dbReference type="EMBL" id="KIZ00180.1"/>
    </source>
</evidence>
<dbReference type="AlphaFoldDB" id="A0A0D2MA89"/>
<keyword evidence="3" id="KW-1185">Reference proteome</keyword>
<sequence length="127" mass="13846">MIPAKLRHKRPAHQAEEEEDQPEPGTPHAAQQHPARDTRSVAGDLEDEGAEKQAKSLRITTSKILGTAQPRKPRIGPEFQAAIPPVPQAPPPRTRPQAAQDLCHDSQEKQQAPTSHALTGIAPMDQE</sequence>
<gene>
    <name evidence="2" type="ORF">MNEG_7785</name>
</gene>
<reference evidence="2 3" key="1">
    <citation type="journal article" date="2013" name="BMC Genomics">
        <title>Reconstruction of the lipid metabolism for the microalga Monoraphidium neglectum from its genome sequence reveals characteristics suitable for biofuel production.</title>
        <authorList>
            <person name="Bogen C."/>
            <person name="Al-Dilaimi A."/>
            <person name="Albersmeier A."/>
            <person name="Wichmann J."/>
            <person name="Grundmann M."/>
            <person name="Rupp O."/>
            <person name="Lauersen K.J."/>
            <person name="Blifernez-Klassen O."/>
            <person name="Kalinowski J."/>
            <person name="Goesmann A."/>
            <person name="Mussgnug J.H."/>
            <person name="Kruse O."/>
        </authorList>
    </citation>
    <scope>NUCLEOTIDE SEQUENCE [LARGE SCALE GENOMIC DNA]</scope>
    <source>
        <strain evidence="2 3">SAG 48.87</strain>
    </source>
</reference>
<protein>
    <submittedName>
        <fullName evidence="2">Uncharacterized protein</fullName>
    </submittedName>
</protein>
<dbReference type="GeneID" id="25740661"/>
<feature type="region of interest" description="Disordered" evidence="1">
    <location>
        <begin position="1"/>
        <end position="127"/>
    </location>
</feature>
<feature type="compositionally biased region" description="Basic residues" evidence="1">
    <location>
        <begin position="1"/>
        <end position="12"/>
    </location>
</feature>
<evidence type="ECO:0000256" key="1">
    <source>
        <dbReference type="SAM" id="MobiDB-lite"/>
    </source>
</evidence>
<feature type="compositionally biased region" description="Pro residues" evidence="1">
    <location>
        <begin position="84"/>
        <end position="94"/>
    </location>
</feature>
<evidence type="ECO:0000313" key="3">
    <source>
        <dbReference type="Proteomes" id="UP000054498"/>
    </source>
</evidence>
<dbReference type="KEGG" id="mng:MNEG_7785"/>
<dbReference type="RefSeq" id="XP_013899199.1">
    <property type="nucleotide sequence ID" value="XM_014043745.1"/>
</dbReference>
<proteinExistence type="predicted"/>
<dbReference type="EMBL" id="KK101632">
    <property type="protein sequence ID" value="KIZ00180.1"/>
    <property type="molecule type" value="Genomic_DNA"/>
</dbReference>